<dbReference type="SUPFAM" id="SSF52540">
    <property type="entry name" value="P-loop containing nucleoside triphosphate hydrolases"/>
    <property type="match status" value="1"/>
</dbReference>
<proteinExistence type="predicted"/>
<dbReference type="PANTHER" id="PTHR47642">
    <property type="entry name" value="ATP-DEPENDENT DNA HELICASE"/>
    <property type="match status" value="1"/>
</dbReference>
<keyword evidence="2" id="KW-1185">Reference proteome</keyword>
<organism evidence="1 2">
    <name type="scientific">Rhizophagus irregularis (strain DAOM 197198w)</name>
    <name type="common">Glomus intraradices</name>
    <dbReference type="NCBI Taxonomy" id="1432141"/>
    <lineage>
        <taxon>Eukaryota</taxon>
        <taxon>Fungi</taxon>
        <taxon>Fungi incertae sedis</taxon>
        <taxon>Mucoromycota</taxon>
        <taxon>Glomeromycotina</taxon>
        <taxon>Glomeromycetes</taxon>
        <taxon>Glomerales</taxon>
        <taxon>Glomeraceae</taxon>
        <taxon>Rhizophagus</taxon>
    </lineage>
</organism>
<sequence>MLRINLWTEVGLVNGSLGTVQEIIFEENQSPPSLPIAVLIEFDNYYGPAIVTEEGKRLVPVSPIRYSWEGKKVTCSRLQVPICFAWAITIHKSQGLTLQKAVRY</sequence>
<dbReference type="Proteomes" id="UP000022910">
    <property type="component" value="Unassembled WGS sequence"/>
</dbReference>
<comment type="caution">
    <text evidence="1">The sequence shown here is derived from an EMBL/GenBank/DDBJ whole genome shotgun (WGS) entry which is preliminary data.</text>
</comment>
<dbReference type="InterPro" id="IPR051055">
    <property type="entry name" value="PIF1_helicase"/>
</dbReference>
<name>A0A015LJ55_RHIIW</name>
<dbReference type="AlphaFoldDB" id="A0A015LJ55"/>
<dbReference type="STRING" id="1432141.A0A015LJ55"/>
<gene>
    <name evidence="1" type="ORF">RirG_002630</name>
</gene>
<protein>
    <submittedName>
        <fullName evidence="1">Uncharacterized protein</fullName>
    </submittedName>
</protein>
<dbReference type="HOGENOM" id="CLU_2062736_0_0_1"/>
<reference evidence="1 2" key="1">
    <citation type="submission" date="2014-02" db="EMBL/GenBank/DDBJ databases">
        <title>Single nucleus genome sequencing reveals high similarity among nuclei of an endomycorrhizal fungus.</title>
        <authorList>
            <person name="Lin K."/>
            <person name="Geurts R."/>
            <person name="Zhang Z."/>
            <person name="Limpens E."/>
            <person name="Saunders D.G."/>
            <person name="Mu D."/>
            <person name="Pang E."/>
            <person name="Cao H."/>
            <person name="Cha H."/>
            <person name="Lin T."/>
            <person name="Zhou Q."/>
            <person name="Shang Y."/>
            <person name="Li Y."/>
            <person name="Ivanov S."/>
            <person name="Sharma T."/>
            <person name="Velzen R.V."/>
            <person name="Ruijter N.D."/>
            <person name="Aanen D.K."/>
            <person name="Win J."/>
            <person name="Kamoun S."/>
            <person name="Bisseling T."/>
            <person name="Huang S."/>
        </authorList>
    </citation>
    <scope>NUCLEOTIDE SEQUENCE [LARGE SCALE GENOMIC DNA]</scope>
    <source>
        <strain evidence="2">DAOM197198w</strain>
    </source>
</reference>
<dbReference type="EMBL" id="JEMT01001513">
    <property type="protein sequence ID" value="EXX79749.1"/>
    <property type="molecule type" value="Genomic_DNA"/>
</dbReference>
<dbReference type="InterPro" id="IPR027417">
    <property type="entry name" value="P-loop_NTPase"/>
</dbReference>
<accession>A0A015LJ55</accession>
<evidence type="ECO:0000313" key="2">
    <source>
        <dbReference type="Proteomes" id="UP000022910"/>
    </source>
</evidence>
<evidence type="ECO:0000313" key="1">
    <source>
        <dbReference type="EMBL" id="EXX79749.1"/>
    </source>
</evidence>